<evidence type="ECO:0000256" key="2">
    <source>
        <dbReference type="SAM" id="SignalP"/>
    </source>
</evidence>
<dbReference type="InterPro" id="IPR000073">
    <property type="entry name" value="AB_hydrolase_1"/>
</dbReference>
<feature type="chain" id="PRO_5041240607" evidence="2">
    <location>
        <begin position="22"/>
        <end position="382"/>
    </location>
</feature>
<dbReference type="InterPro" id="IPR050266">
    <property type="entry name" value="AB_hydrolase_sf"/>
</dbReference>
<dbReference type="Pfam" id="PF12697">
    <property type="entry name" value="Abhydrolase_6"/>
    <property type="match status" value="1"/>
</dbReference>
<sequence length="382" mass="40166">MVPSLLAASLLFLAGVGPALGTPVSSTTKTCTDLEIPLTVTSTNIGFGLPKFTTDFDVANFIDTVSSRNTTTSDSVVAAPNNVTANYTISATFCKPKVLPAGRKNTVLLATHGLAFDRSYWDPALDKVKYSFVDAAVGRGYSVFYYDRLGVGKSSPVSGYVAQLFNQVAILTEITKRVKAGKYVGGKPDKVVLIGHSFGSTISLNTAVDNAGLADGLVLTGFSFNSTFLNAIGFVEAVAPRIAAAKQPSKWAGLDTGYLTSADIYSSVTSFFKAPDYSQAVAKYADATRTPFAITELITTGLISRPPYAFAGPVLLITGQYDFIFCTSDCDGALETPAAQIFGKATPFKAVSYPGAGHGLNLHLNAAGSFKQILDFVVLSGL</sequence>
<keyword evidence="2" id="KW-0732">Signal</keyword>
<reference evidence="4" key="1">
    <citation type="submission" date="2023-06" db="EMBL/GenBank/DDBJ databases">
        <title>Genome-scale phylogeny and comparative genomics of the fungal order Sordariales.</title>
        <authorList>
            <consortium name="Lawrence Berkeley National Laboratory"/>
            <person name="Hensen N."/>
            <person name="Bonometti L."/>
            <person name="Westerberg I."/>
            <person name="Brannstrom I.O."/>
            <person name="Guillou S."/>
            <person name="Cros-Aarteil S."/>
            <person name="Calhoun S."/>
            <person name="Haridas S."/>
            <person name="Kuo A."/>
            <person name="Mondo S."/>
            <person name="Pangilinan J."/>
            <person name="Riley R."/>
            <person name="Labutti K."/>
            <person name="Andreopoulos B."/>
            <person name="Lipzen A."/>
            <person name="Chen C."/>
            <person name="Yanf M."/>
            <person name="Daum C."/>
            <person name="Ng V."/>
            <person name="Clum A."/>
            <person name="Steindorff A."/>
            <person name="Ohm R."/>
            <person name="Martin F."/>
            <person name="Silar P."/>
            <person name="Natvig D."/>
            <person name="Lalanne C."/>
            <person name="Gautier V."/>
            <person name="Ament-Velasquez S.L."/>
            <person name="Kruys A."/>
            <person name="Hutchinson M.I."/>
            <person name="Powell A.J."/>
            <person name="Barry K."/>
            <person name="Miller A.N."/>
            <person name="Grigoriev I.V."/>
            <person name="Debuchy R."/>
            <person name="Gladieux P."/>
            <person name="Thoren M.H."/>
            <person name="Johannesson H."/>
        </authorList>
    </citation>
    <scope>NUCLEOTIDE SEQUENCE</scope>
    <source>
        <strain evidence="4">SMH4607-1</strain>
    </source>
</reference>
<dbReference type="PANTHER" id="PTHR43798:SF31">
    <property type="entry name" value="AB HYDROLASE SUPERFAMILY PROTEIN YCLE"/>
    <property type="match status" value="1"/>
</dbReference>
<dbReference type="Gene3D" id="3.40.50.1820">
    <property type="entry name" value="alpha/beta hydrolase"/>
    <property type="match status" value="1"/>
</dbReference>
<dbReference type="PANTHER" id="PTHR43798">
    <property type="entry name" value="MONOACYLGLYCEROL LIPASE"/>
    <property type="match status" value="1"/>
</dbReference>
<gene>
    <name evidence="4" type="ORF">B0H67DRAFT_597768</name>
</gene>
<evidence type="ECO:0000313" key="4">
    <source>
        <dbReference type="EMBL" id="KAK0732082.1"/>
    </source>
</evidence>
<dbReference type="EMBL" id="JAUKUA010000001">
    <property type="protein sequence ID" value="KAK0732082.1"/>
    <property type="molecule type" value="Genomic_DNA"/>
</dbReference>
<proteinExistence type="predicted"/>
<comment type="caution">
    <text evidence="4">The sequence shown here is derived from an EMBL/GenBank/DDBJ whole genome shotgun (WGS) entry which is preliminary data.</text>
</comment>
<evidence type="ECO:0000256" key="1">
    <source>
        <dbReference type="ARBA" id="ARBA00022801"/>
    </source>
</evidence>
<dbReference type="GO" id="GO:0016020">
    <property type="term" value="C:membrane"/>
    <property type="evidence" value="ECO:0007669"/>
    <property type="project" value="TreeGrafter"/>
</dbReference>
<feature type="signal peptide" evidence="2">
    <location>
        <begin position="1"/>
        <end position="21"/>
    </location>
</feature>
<keyword evidence="1 4" id="KW-0378">Hydrolase</keyword>
<dbReference type="InterPro" id="IPR029058">
    <property type="entry name" value="AB_hydrolase_fold"/>
</dbReference>
<dbReference type="GO" id="GO:0016787">
    <property type="term" value="F:hydrolase activity"/>
    <property type="evidence" value="ECO:0007669"/>
    <property type="project" value="UniProtKB-KW"/>
</dbReference>
<organism evidence="4 5">
    <name type="scientific">Lasiosphaeris hirsuta</name>
    <dbReference type="NCBI Taxonomy" id="260670"/>
    <lineage>
        <taxon>Eukaryota</taxon>
        <taxon>Fungi</taxon>
        <taxon>Dikarya</taxon>
        <taxon>Ascomycota</taxon>
        <taxon>Pezizomycotina</taxon>
        <taxon>Sordariomycetes</taxon>
        <taxon>Sordariomycetidae</taxon>
        <taxon>Sordariales</taxon>
        <taxon>Lasiosphaeriaceae</taxon>
        <taxon>Lasiosphaeris</taxon>
    </lineage>
</organism>
<dbReference type="AlphaFoldDB" id="A0AA40EBG6"/>
<evidence type="ECO:0000259" key="3">
    <source>
        <dbReference type="Pfam" id="PF12697"/>
    </source>
</evidence>
<name>A0AA40EBG6_9PEZI</name>
<keyword evidence="5" id="KW-1185">Reference proteome</keyword>
<dbReference type="SUPFAM" id="SSF53474">
    <property type="entry name" value="alpha/beta-Hydrolases"/>
    <property type="match status" value="1"/>
</dbReference>
<dbReference type="Proteomes" id="UP001172102">
    <property type="component" value="Unassembled WGS sequence"/>
</dbReference>
<accession>A0AA40EBG6</accession>
<evidence type="ECO:0000313" key="5">
    <source>
        <dbReference type="Proteomes" id="UP001172102"/>
    </source>
</evidence>
<protein>
    <submittedName>
        <fullName evidence="4">Alpha/Beta hydrolase protein</fullName>
    </submittedName>
</protein>
<feature type="domain" description="AB hydrolase-1" evidence="3">
    <location>
        <begin position="108"/>
        <end position="362"/>
    </location>
</feature>